<keyword evidence="3" id="KW-1185">Reference proteome</keyword>
<feature type="transmembrane region" description="Helical" evidence="1">
    <location>
        <begin position="317"/>
        <end position="341"/>
    </location>
</feature>
<dbReference type="Proteomes" id="UP000063919">
    <property type="component" value="Chromosome"/>
</dbReference>
<feature type="transmembrane region" description="Helical" evidence="1">
    <location>
        <begin position="163"/>
        <end position="183"/>
    </location>
</feature>
<evidence type="ECO:0000313" key="2">
    <source>
        <dbReference type="EMBL" id="ALD66073.1"/>
    </source>
</evidence>
<feature type="transmembrane region" description="Helical" evidence="1">
    <location>
        <begin position="232"/>
        <end position="258"/>
    </location>
</feature>
<organism evidence="2 3">
    <name type="scientific">Spiroplasma cantharicola</name>
    <dbReference type="NCBI Taxonomy" id="362837"/>
    <lineage>
        <taxon>Bacteria</taxon>
        <taxon>Bacillati</taxon>
        <taxon>Mycoplasmatota</taxon>
        <taxon>Mollicutes</taxon>
        <taxon>Entomoplasmatales</taxon>
        <taxon>Spiroplasmataceae</taxon>
        <taxon>Spiroplasma</taxon>
    </lineage>
</organism>
<feature type="transmembrane region" description="Helical" evidence="1">
    <location>
        <begin position="81"/>
        <end position="100"/>
    </location>
</feature>
<evidence type="ECO:0000313" key="3">
    <source>
        <dbReference type="Proteomes" id="UP000063919"/>
    </source>
</evidence>
<dbReference type="RefSeq" id="WP_053945847.1">
    <property type="nucleotide sequence ID" value="NZ_CP012622.1"/>
</dbReference>
<dbReference type="EMBL" id="CP012622">
    <property type="protein sequence ID" value="ALD66073.1"/>
    <property type="molecule type" value="Genomic_DNA"/>
</dbReference>
<dbReference type="STRING" id="362837.SCANT_v1c01630"/>
<keyword evidence="1" id="KW-1133">Transmembrane helix</keyword>
<accession>A0A0M4JJ08</accession>
<feature type="transmembrane region" description="Helical" evidence="1">
    <location>
        <begin position="49"/>
        <end position="69"/>
    </location>
</feature>
<evidence type="ECO:0000256" key="1">
    <source>
        <dbReference type="SAM" id="Phobius"/>
    </source>
</evidence>
<dbReference type="KEGG" id="scj:SCANT_v1c01630"/>
<feature type="transmembrane region" description="Helical" evidence="1">
    <location>
        <begin position="279"/>
        <end position="297"/>
    </location>
</feature>
<feature type="transmembrane region" description="Helical" evidence="1">
    <location>
        <begin position="353"/>
        <end position="378"/>
    </location>
</feature>
<keyword evidence="1" id="KW-0472">Membrane</keyword>
<dbReference type="PATRIC" id="fig|362837.3.peg.164"/>
<dbReference type="AlphaFoldDB" id="A0A0M4JJ08"/>
<name>A0A0M4JJ08_9MOLU</name>
<feature type="transmembrane region" description="Helical" evidence="1">
    <location>
        <begin position="120"/>
        <end position="142"/>
    </location>
</feature>
<keyword evidence="1" id="KW-0812">Transmembrane</keyword>
<sequence>MKNRLKIIAWYIFFIYFFAFLMLSATMAQIDPAPRYHLFGWLNKIFADISFWTTQTNWMFFIFFLFVALNGKWGLWKPGKVAWINFLSYFTLTMVLFWSALSGSKELPLVLWANEYNSFIKWFITVTTHLVTYLIAMIYYFFIVKKEKIDISNWYKKNLLIGWIYPIFYLFFVLIRMLIMNYLDVEHFIKQASNSEISWIEENHEWVLDLPIYVLSTPYFFFNPFVVNGKELIVAGTMVCLLLITLCQYLLIWINNLCLKEKNTSKNNQIIELNTEEKLIAYIKIMLGLIFISVAIYKLTIFSNYNFNNKENTLYHIMYIIVYLFALILNITMILFAIFRLCKIYENKNIEFVSSFFSGFFLIHIYILPIVILIPIIAERFSENKEVLLKK</sequence>
<protein>
    <submittedName>
        <fullName evidence="2">Uncharacterized protein</fullName>
    </submittedName>
</protein>
<reference evidence="2 3" key="1">
    <citation type="journal article" date="2015" name="Genome Announc.">
        <title>Complete Genome Sequence of Spiroplasma cantharicola CC-1T (DSM 21588), a Bacterium Isolated from Soldier Beetle (Cantharis carolinus).</title>
        <authorList>
            <person name="Lo W.S."/>
            <person name="Liu P.Y."/>
            <person name="Kuo C.H."/>
        </authorList>
    </citation>
    <scope>NUCLEOTIDE SEQUENCE [LARGE SCALE GENOMIC DNA]</scope>
    <source>
        <strain evidence="2 3">CC-1</strain>
    </source>
</reference>
<dbReference type="OrthoDB" id="388720at2"/>
<feature type="transmembrane region" description="Helical" evidence="1">
    <location>
        <begin position="7"/>
        <end position="29"/>
    </location>
</feature>
<proteinExistence type="predicted"/>
<gene>
    <name evidence="2" type="ORF">SCANT_v1c01630</name>
</gene>